<comment type="caution">
    <text evidence="7">The sequence shown here is derived from an EMBL/GenBank/DDBJ whole genome shotgun (WGS) entry which is preliminary data.</text>
</comment>
<evidence type="ECO:0000313" key="7">
    <source>
        <dbReference type="EMBL" id="TFE30771.1"/>
    </source>
</evidence>
<dbReference type="Gene3D" id="3.40.140.10">
    <property type="entry name" value="Cytidine Deaminase, domain 2"/>
    <property type="match status" value="1"/>
</dbReference>
<keyword evidence="5" id="KW-0482">Metalloprotease</keyword>
<evidence type="ECO:0000256" key="4">
    <source>
        <dbReference type="ARBA" id="ARBA00022833"/>
    </source>
</evidence>
<dbReference type="InterPro" id="IPR028090">
    <property type="entry name" value="JAB_dom_prok"/>
</dbReference>
<keyword evidence="8" id="KW-1185">Reference proteome</keyword>
<dbReference type="Proteomes" id="UP000297900">
    <property type="component" value="Unassembled WGS sequence"/>
</dbReference>
<dbReference type="SUPFAM" id="SSF102712">
    <property type="entry name" value="JAB1/MPN domain"/>
    <property type="match status" value="1"/>
</dbReference>
<evidence type="ECO:0000256" key="2">
    <source>
        <dbReference type="ARBA" id="ARBA00022723"/>
    </source>
</evidence>
<organism evidence="7 8">
    <name type="scientific">Cohnella luojiensis</name>
    <dbReference type="NCBI Taxonomy" id="652876"/>
    <lineage>
        <taxon>Bacteria</taxon>
        <taxon>Bacillati</taxon>
        <taxon>Bacillota</taxon>
        <taxon>Bacilli</taxon>
        <taxon>Bacillales</taxon>
        <taxon>Paenibacillaceae</taxon>
        <taxon>Cohnella</taxon>
    </lineage>
</organism>
<reference evidence="7 8" key="1">
    <citation type="submission" date="2019-03" db="EMBL/GenBank/DDBJ databases">
        <title>Cohnella endophytica sp. nov., a novel endophytic bacterium isolated from bark of Sonneratia apetala.</title>
        <authorList>
            <person name="Tuo L."/>
        </authorList>
    </citation>
    <scope>NUCLEOTIDE SEQUENCE [LARGE SCALE GENOMIC DNA]</scope>
    <source>
        <strain evidence="7 8">CCTCC AB 208254</strain>
    </source>
</reference>
<dbReference type="CDD" id="cd08070">
    <property type="entry name" value="MPN_like"/>
    <property type="match status" value="1"/>
</dbReference>
<dbReference type="GO" id="GO:0008235">
    <property type="term" value="F:metalloexopeptidase activity"/>
    <property type="evidence" value="ECO:0007669"/>
    <property type="project" value="TreeGrafter"/>
</dbReference>
<dbReference type="OrthoDB" id="9802958at2"/>
<evidence type="ECO:0000313" key="8">
    <source>
        <dbReference type="Proteomes" id="UP000297900"/>
    </source>
</evidence>
<keyword evidence="4" id="KW-0862">Zinc</keyword>
<name>A0A4Y8M738_9BACL</name>
<evidence type="ECO:0000256" key="3">
    <source>
        <dbReference type="ARBA" id="ARBA00022801"/>
    </source>
</evidence>
<keyword evidence="3" id="KW-0378">Hydrolase</keyword>
<sequence length="161" mass="17774">MSASPPSFILVGEDGGIVLTEPVHEVHLKIALEKELVTVIRKRLPYETCGVIYGTKERGIIAADGFSLVRNASASPANTFSFHPEDWVSVYLQAQKNQREIVGLFHSHPQGSTAPSLLDETGSVPWGTYWIVSIASDNHEIAAYRRDSQDNWICLPITRVS</sequence>
<proteinExistence type="predicted"/>
<dbReference type="PANTHER" id="PTHR34858">
    <property type="entry name" value="CYSO-CYSTEINE PEPTIDASE"/>
    <property type="match status" value="1"/>
</dbReference>
<dbReference type="GO" id="GO:0006508">
    <property type="term" value="P:proteolysis"/>
    <property type="evidence" value="ECO:0007669"/>
    <property type="project" value="UniProtKB-KW"/>
</dbReference>
<dbReference type="AlphaFoldDB" id="A0A4Y8M738"/>
<evidence type="ECO:0000256" key="1">
    <source>
        <dbReference type="ARBA" id="ARBA00022670"/>
    </source>
</evidence>
<dbReference type="InterPro" id="IPR051929">
    <property type="entry name" value="VirAsm_ModProt"/>
</dbReference>
<dbReference type="Pfam" id="PF14464">
    <property type="entry name" value="Prok-JAB"/>
    <property type="match status" value="1"/>
</dbReference>
<accession>A0A4Y8M738</accession>
<feature type="domain" description="JAB" evidence="6">
    <location>
        <begin position="32"/>
        <end position="145"/>
    </location>
</feature>
<keyword evidence="1" id="KW-0645">Protease</keyword>
<evidence type="ECO:0000259" key="6">
    <source>
        <dbReference type="Pfam" id="PF14464"/>
    </source>
</evidence>
<keyword evidence="2" id="KW-0479">Metal-binding</keyword>
<protein>
    <submittedName>
        <fullName evidence="7">M67 family peptidase</fullName>
    </submittedName>
</protein>
<dbReference type="PANTHER" id="PTHR34858:SF1">
    <property type="entry name" value="CYSO-CYSTEINE PEPTIDASE"/>
    <property type="match status" value="1"/>
</dbReference>
<evidence type="ECO:0000256" key="5">
    <source>
        <dbReference type="ARBA" id="ARBA00023049"/>
    </source>
</evidence>
<dbReference type="EMBL" id="SOMN01000002">
    <property type="protein sequence ID" value="TFE30771.1"/>
    <property type="molecule type" value="Genomic_DNA"/>
</dbReference>
<gene>
    <name evidence="7" type="ORF">E2980_03035</name>
</gene>
<dbReference type="GO" id="GO:0008270">
    <property type="term" value="F:zinc ion binding"/>
    <property type="evidence" value="ECO:0007669"/>
    <property type="project" value="TreeGrafter"/>
</dbReference>